<evidence type="ECO:0000313" key="3">
    <source>
        <dbReference type="Proteomes" id="UP000255365"/>
    </source>
</evidence>
<dbReference type="AlphaFoldDB" id="A0A370S0N8"/>
<feature type="transmembrane region" description="Helical" evidence="1">
    <location>
        <begin position="24"/>
        <end position="43"/>
    </location>
</feature>
<reference evidence="2 3" key="1">
    <citation type="submission" date="2018-07" db="EMBL/GenBank/DDBJ databases">
        <title>Genome sequencing of rice bacterial endophytes.</title>
        <authorList>
            <person name="Venturi V."/>
        </authorList>
    </citation>
    <scope>NUCLEOTIDE SEQUENCE [LARGE SCALE GENOMIC DNA]</scope>
    <source>
        <strain evidence="2 3">E2333</strain>
    </source>
</reference>
<dbReference type="InterPro" id="IPR021676">
    <property type="entry name" value="DUF3262"/>
</dbReference>
<sequence>MSISQQQLAAFQAMGGFTPQQSTTLFIGLVLASALVFAAWALGSGYSGWATGQISQAKFVGLTVKVRLQRSTLHRLHLVDQHGQQHR</sequence>
<dbReference type="Proteomes" id="UP000255365">
    <property type="component" value="Unassembled WGS sequence"/>
</dbReference>
<keyword evidence="1" id="KW-1133">Transmembrane helix</keyword>
<comment type="caution">
    <text evidence="2">The sequence shown here is derived from an EMBL/GenBank/DDBJ whole genome shotgun (WGS) entry which is preliminary data.</text>
</comment>
<gene>
    <name evidence="2" type="ORF">DEU51_1279</name>
</gene>
<dbReference type="RefSeq" id="WP_115148418.1">
    <property type="nucleotide sequence ID" value="NZ_QRAV01000027.1"/>
</dbReference>
<dbReference type="NCBIfam" id="TIGR03758">
    <property type="entry name" value="conj_TIGR03758"/>
    <property type="match status" value="1"/>
</dbReference>
<name>A0A370S0N8_PSEJE</name>
<protein>
    <submittedName>
        <fullName evidence="2">Integrating conjugative element protein (TIGR03758 family)</fullName>
    </submittedName>
</protein>
<keyword evidence="1" id="KW-0812">Transmembrane</keyword>
<dbReference type="Pfam" id="PF11660">
    <property type="entry name" value="DUF3262"/>
    <property type="match status" value="1"/>
</dbReference>
<evidence type="ECO:0000256" key="1">
    <source>
        <dbReference type="SAM" id="Phobius"/>
    </source>
</evidence>
<evidence type="ECO:0000313" key="2">
    <source>
        <dbReference type="EMBL" id="RDL13320.1"/>
    </source>
</evidence>
<keyword evidence="1" id="KW-0472">Membrane</keyword>
<dbReference type="EMBL" id="QRAV01000027">
    <property type="protein sequence ID" value="RDL13320.1"/>
    <property type="molecule type" value="Genomic_DNA"/>
</dbReference>
<proteinExistence type="predicted"/>
<organism evidence="2 3">
    <name type="scientific">Pseudomonas jessenii</name>
    <dbReference type="NCBI Taxonomy" id="77298"/>
    <lineage>
        <taxon>Bacteria</taxon>
        <taxon>Pseudomonadati</taxon>
        <taxon>Pseudomonadota</taxon>
        <taxon>Gammaproteobacteria</taxon>
        <taxon>Pseudomonadales</taxon>
        <taxon>Pseudomonadaceae</taxon>
        <taxon>Pseudomonas</taxon>
    </lineage>
</organism>
<accession>A0A370S0N8</accession>